<dbReference type="PROSITE" id="PS01282">
    <property type="entry name" value="BIR_REPEAT_1"/>
    <property type="match status" value="1"/>
</dbReference>
<evidence type="ECO:0000256" key="3">
    <source>
        <dbReference type="SAM" id="MobiDB-lite"/>
    </source>
</evidence>
<sequence>MPQEWIVLKREDIRLRTFNEHFSATFLNPLALAKAGFFYVGVDDQVQCAFCRGVVKDWEVDDDPLREHQRLFPSCPFVLGLPVGNVPLGEDLSHHTLVERATSLPVPQQMNTGFGATHHFTSQMRPDAFPDTVGSQRSPPREVSEAELRSLLGTPIVQTVLAMGVDLSRVKQALKYQIRNTGQPFDTVDSLLEAAIEFQHYNEHRQSLENGNGKEASTSNGPAGSLQVEEKRRRAWEQWSADDIAAFFEGLNEFGKDFDAIQNCLYTKNRKKSLVNSTNIKNKDQVRHFYYRTWHKISKYLLPTPDEGKRMHKELYGLINYGEMWKKLGGYFNDRCGEKLNELVQHGVTSVKIKGKSYRIKTPVCPALKRLQSTGTETQKLPSTPERIVIELTPCCNADFLRVQSVAHNPRIRISTDSSSPLSTIISFLTKKWKPRSILEAESVAEDELIMRVTPEMKQVAPIGSTKKGRKRTFSGQEQMDETEVKLEVKSWILETSDQVTFSRMRQRLRRPLRYGTSLKRGSLAATLSKMPGPSPIQARPHPSSLMAQSTTVNITWPPEENGNGTGSFVLQVQLDGQQQQTSPQKDIPTASVSGPLYLSPKKGPDIQNGTEAWSGILLKLLHLHLIICIRLSHVLQRSWRRVISEKVVTTNELVCNSMYVIAHAPFKRQLDLVKTIPRGRLFSNFHPGHRVAAYTLVKIFKGMEL</sequence>
<organism evidence="4">
    <name type="scientific">Daphnia magna</name>
    <dbReference type="NCBI Taxonomy" id="35525"/>
    <lineage>
        <taxon>Eukaryota</taxon>
        <taxon>Metazoa</taxon>
        <taxon>Ecdysozoa</taxon>
        <taxon>Arthropoda</taxon>
        <taxon>Crustacea</taxon>
        <taxon>Branchiopoda</taxon>
        <taxon>Diplostraca</taxon>
        <taxon>Cladocera</taxon>
        <taxon>Anomopoda</taxon>
        <taxon>Daphniidae</taxon>
        <taxon>Daphnia</taxon>
    </lineage>
</organism>
<name>A0A4Y7MG38_9CRUS</name>
<dbReference type="InterPro" id="IPR055315">
    <property type="entry name" value="Cramped-like"/>
</dbReference>
<proteinExistence type="evidence at transcript level"/>
<dbReference type="PANTHER" id="PTHR21677">
    <property type="entry name" value="CRAMPED PROTEIN"/>
    <property type="match status" value="1"/>
</dbReference>
<accession>A0A4Y7MG38</accession>
<dbReference type="InterPro" id="IPR001370">
    <property type="entry name" value="BIR_rpt"/>
</dbReference>
<dbReference type="SMART" id="SM00238">
    <property type="entry name" value="BIR"/>
    <property type="match status" value="1"/>
</dbReference>
<dbReference type="GO" id="GO:0005634">
    <property type="term" value="C:nucleus"/>
    <property type="evidence" value="ECO:0007669"/>
    <property type="project" value="TreeGrafter"/>
</dbReference>
<evidence type="ECO:0000256" key="2">
    <source>
        <dbReference type="ARBA" id="ARBA00023242"/>
    </source>
</evidence>
<gene>
    <name evidence="4" type="primary">EOG090X01XB</name>
</gene>
<dbReference type="PROSITE" id="PS50143">
    <property type="entry name" value="BIR_REPEAT_2"/>
    <property type="match status" value="1"/>
</dbReference>
<dbReference type="CDD" id="cd14321">
    <property type="entry name" value="UBA_IAPs"/>
    <property type="match status" value="1"/>
</dbReference>
<dbReference type="Gene3D" id="1.10.10.60">
    <property type="entry name" value="Homeodomain-like"/>
    <property type="match status" value="1"/>
</dbReference>
<dbReference type="GO" id="GO:0003682">
    <property type="term" value="F:chromatin binding"/>
    <property type="evidence" value="ECO:0007669"/>
    <property type="project" value="InterPro"/>
</dbReference>
<protein>
    <submittedName>
        <fullName evidence="4">EOG090X01XB</fullName>
    </submittedName>
</protein>
<dbReference type="PANTHER" id="PTHR21677:SF1">
    <property type="entry name" value="PROTEIN CRAMPED-LIKE"/>
    <property type="match status" value="1"/>
</dbReference>
<evidence type="ECO:0000313" key="4">
    <source>
        <dbReference type="EMBL" id="SVE79346.1"/>
    </source>
</evidence>
<dbReference type="SUPFAM" id="SSF57924">
    <property type="entry name" value="Inhibitor of apoptosis (IAP) repeat"/>
    <property type="match status" value="1"/>
</dbReference>
<dbReference type="Pfam" id="PF00653">
    <property type="entry name" value="BIR"/>
    <property type="match status" value="1"/>
</dbReference>
<dbReference type="GO" id="GO:0007389">
    <property type="term" value="P:pattern specification process"/>
    <property type="evidence" value="ECO:0007669"/>
    <property type="project" value="TreeGrafter"/>
</dbReference>
<dbReference type="Gene3D" id="1.10.8.10">
    <property type="entry name" value="DNA helicase RuvA subunit, C-terminal domain"/>
    <property type="match status" value="1"/>
</dbReference>
<dbReference type="OrthoDB" id="6381071at2759"/>
<keyword evidence="1" id="KW-0238">DNA-binding</keyword>
<evidence type="ECO:0000256" key="1">
    <source>
        <dbReference type="ARBA" id="ARBA00023125"/>
    </source>
</evidence>
<feature type="region of interest" description="Disordered" evidence="3">
    <location>
        <begin position="208"/>
        <end position="228"/>
    </location>
</feature>
<dbReference type="EMBL" id="LR009727">
    <property type="protein sequence ID" value="SVE79346.1"/>
    <property type="molecule type" value="mRNA"/>
</dbReference>
<keyword evidence="2" id="KW-0539">Nucleus</keyword>
<reference evidence="4" key="1">
    <citation type="submission" date="2018-08" db="EMBL/GenBank/DDBJ databases">
        <authorList>
            <person name="Cornetti L."/>
        </authorList>
    </citation>
    <scope>NUCLEOTIDE SEQUENCE</scope>
    <source>
        <strain evidence="4">CA-CH-1</strain>
    </source>
</reference>
<dbReference type="Gene3D" id="1.10.1170.10">
    <property type="entry name" value="Inhibitor Of Apoptosis Protein (2mihbC-IAP-1), Chain A"/>
    <property type="match status" value="1"/>
</dbReference>
<dbReference type="AlphaFoldDB" id="A0A4Y7MG38"/>
<dbReference type="CDD" id="cd00022">
    <property type="entry name" value="BIR"/>
    <property type="match status" value="1"/>
</dbReference>
<dbReference type="GO" id="GO:0003677">
    <property type="term" value="F:DNA binding"/>
    <property type="evidence" value="ECO:0007669"/>
    <property type="project" value="UniProtKB-KW"/>
</dbReference>